<dbReference type="InterPro" id="IPR036452">
    <property type="entry name" value="Ribo_hydro-like"/>
</dbReference>
<accession>R4WU43</accession>
<dbReference type="InterPro" id="IPR001910">
    <property type="entry name" value="Inosine/uridine_hydrolase_dom"/>
</dbReference>
<comment type="similarity">
    <text evidence="1">Belongs to the IUNH family.</text>
</comment>
<feature type="signal peptide" evidence="2">
    <location>
        <begin position="1"/>
        <end position="22"/>
    </location>
</feature>
<dbReference type="PANTHER" id="PTHR46190">
    <property type="entry name" value="SI:CH211-201H21.5-RELATED"/>
    <property type="match status" value="1"/>
</dbReference>
<organism evidence="4">
    <name type="scientific">Riptortus pedestris</name>
    <name type="common">Bean bug</name>
    <dbReference type="NCBI Taxonomy" id="329032"/>
    <lineage>
        <taxon>Eukaryota</taxon>
        <taxon>Metazoa</taxon>
        <taxon>Ecdysozoa</taxon>
        <taxon>Arthropoda</taxon>
        <taxon>Hexapoda</taxon>
        <taxon>Insecta</taxon>
        <taxon>Pterygota</taxon>
        <taxon>Neoptera</taxon>
        <taxon>Paraneoptera</taxon>
        <taxon>Hemiptera</taxon>
        <taxon>Heteroptera</taxon>
        <taxon>Panheteroptera</taxon>
        <taxon>Pentatomomorpha</taxon>
        <taxon>Coreoidea</taxon>
        <taxon>Alydidae</taxon>
        <taxon>Riptortus</taxon>
    </lineage>
</organism>
<dbReference type="EMBL" id="AK418237">
    <property type="protein sequence ID" value="BAN21452.1"/>
    <property type="molecule type" value="mRNA"/>
</dbReference>
<evidence type="ECO:0000256" key="2">
    <source>
        <dbReference type="SAM" id="SignalP"/>
    </source>
</evidence>
<dbReference type="PANTHER" id="PTHR46190:SF1">
    <property type="entry name" value="SI:CH211-201H21.5"/>
    <property type="match status" value="1"/>
</dbReference>
<dbReference type="SUPFAM" id="SSF53590">
    <property type="entry name" value="Nucleoside hydrolase"/>
    <property type="match status" value="1"/>
</dbReference>
<feature type="chain" id="PRO_5004372849" evidence="2">
    <location>
        <begin position="23"/>
        <end position="340"/>
    </location>
</feature>
<keyword evidence="4" id="KW-0378">Hydrolase</keyword>
<name>R4WU43_RIPPE</name>
<dbReference type="InterPro" id="IPR052775">
    <property type="entry name" value="IUN_hydrolase"/>
</dbReference>
<protein>
    <submittedName>
        <fullName evidence="4">Inosine-uridine preferring nucleoside hydrolase</fullName>
    </submittedName>
</protein>
<dbReference type="GO" id="GO:0016799">
    <property type="term" value="F:hydrolase activity, hydrolyzing N-glycosyl compounds"/>
    <property type="evidence" value="ECO:0007669"/>
    <property type="project" value="InterPro"/>
</dbReference>
<feature type="domain" description="Inosine/uridine-preferring nucleoside hydrolase" evidence="3">
    <location>
        <begin position="31"/>
        <end position="321"/>
    </location>
</feature>
<sequence>MATTSSFIITVFVLCSIEAFLALPLANDLNVVIDTDPGADDAMAILMMLSKMSRANVVAITAVTGNVGVVNTTRNALLTLQVADRLDIPVYAGSDRGMVYKNKIDPYFGYDGLGDSFSEKPYYDFTKHEHAALALADIVKKRPGEITILCIGPLTNIALALHIYPRLLEDVKEVVILGGSYQGGGGTRPGVEFNTYSDPEASAFVFSKVPVGKTVTVIPSETSHQVAMPLDWRLNTLGKLESCFIEFLNRAEGVVLKRARVWSISDQVAAAIILNPAIIKSTKDAYLLVETCGNTSRGAVFRDDRHKTTNVRLITEVDKEGIQTMLLEYLNDSPKECKFS</sequence>
<dbReference type="Pfam" id="PF01156">
    <property type="entry name" value="IU_nuc_hydro"/>
    <property type="match status" value="1"/>
</dbReference>
<keyword evidence="2" id="KW-0732">Signal</keyword>
<evidence type="ECO:0000259" key="3">
    <source>
        <dbReference type="Pfam" id="PF01156"/>
    </source>
</evidence>
<evidence type="ECO:0000313" key="4">
    <source>
        <dbReference type="EMBL" id="BAN21452.1"/>
    </source>
</evidence>
<proteinExistence type="evidence at transcript level"/>
<dbReference type="AlphaFoldDB" id="R4WU43"/>
<evidence type="ECO:0000256" key="1">
    <source>
        <dbReference type="ARBA" id="ARBA00009176"/>
    </source>
</evidence>
<reference evidence="4" key="1">
    <citation type="journal article" date="2013" name="PLoS ONE">
        <title>Gene expression in gut symbiotic organ of stinkbug affected by extracellular bacterial symbiont.</title>
        <authorList>
            <person name="Futahashi R."/>
            <person name="Tanaka K."/>
            <person name="Tanahashi M."/>
            <person name="Nikoh N."/>
            <person name="Kikuchi Y."/>
            <person name="Lee B.L."/>
            <person name="Fukatsu T."/>
        </authorList>
    </citation>
    <scope>NUCLEOTIDE SEQUENCE</scope>
    <source>
        <tissue evidence="4">Midgut</tissue>
    </source>
</reference>
<dbReference type="Gene3D" id="3.90.245.10">
    <property type="entry name" value="Ribonucleoside hydrolase-like"/>
    <property type="match status" value="1"/>
</dbReference>